<dbReference type="EMBL" id="CM008048">
    <property type="protein sequence ID" value="PVH62936.1"/>
    <property type="molecule type" value="Genomic_DNA"/>
</dbReference>
<accession>A0A2T8KL89</accession>
<name>A0A2T8KL89_9POAL</name>
<sequence>MSGGHYSRRRVFRFGPQNPGGVSKGSAAARGEILKVESSLQIDSSQLTRERARSARDLRRGRRPLSVLRRCLRQARRTTAPAAGARAAGNAHAALVLPAGQAGWCKGRAAQLAAQLAGNCWSRPADMFVQPRWGGACRPARAAAAAHGGGKQARQQAAWHSSSRSRQGLQQLATNSVCIFSLLKLFIFRSHV</sequence>
<gene>
    <name evidence="2" type="ORF">PAHAL_3G433700</name>
</gene>
<evidence type="ECO:0000256" key="1">
    <source>
        <dbReference type="SAM" id="MobiDB-lite"/>
    </source>
</evidence>
<reference evidence="2" key="1">
    <citation type="submission" date="2018-04" db="EMBL/GenBank/DDBJ databases">
        <title>WGS assembly of Panicum hallii.</title>
        <authorList>
            <person name="Lovell J."/>
            <person name="Jenkins J."/>
            <person name="Lowry D."/>
            <person name="Mamidi S."/>
            <person name="Sreedasyam A."/>
            <person name="Weng X."/>
            <person name="Barry K."/>
            <person name="Bonette J."/>
            <person name="Campitelli B."/>
            <person name="Daum C."/>
            <person name="Gordon S."/>
            <person name="Gould B."/>
            <person name="Lipzen A."/>
            <person name="Macqueen A."/>
            <person name="Palacio-Mejia J."/>
            <person name="Plott C."/>
            <person name="Shakirov E."/>
            <person name="Shu S."/>
            <person name="Yoshinaga Y."/>
            <person name="Zane M."/>
            <person name="Rokhsar D."/>
            <person name="Grimwood J."/>
            <person name="Schmutz J."/>
            <person name="Juenger T."/>
        </authorList>
    </citation>
    <scope>NUCLEOTIDE SEQUENCE [LARGE SCALE GENOMIC DNA]</scope>
    <source>
        <strain evidence="2">FIL2</strain>
    </source>
</reference>
<organism evidence="2">
    <name type="scientific">Panicum hallii</name>
    <dbReference type="NCBI Taxonomy" id="206008"/>
    <lineage>
        <taxon>Eukaryota</taxon>
        <taxon>Viridiplantae</taxon>
        <taxon>Streptophyta</taxon>
        <taxon>Embryophyta</taxon>
        <taxon>Tracheophyta</taxon>
        <taxon>Spermatophyta</taxon>
        <taxon>Magnoliopsida</taxon>
        <taxon>Liliopsida</taxon>
        <taxon>Poales</taxon>
        <taxon>Poaceae</taxon>
        <taxon>PACMAD clade</taxon>
        <taxon>Panicoideae</taxon>
        <taxon>Panicodae</taxon>
        <taxon>Paniceae</taxon>
        <taxon>Panicinae</taxon>
        <taxon>Panicum</taxon>
        <taxon>Panicum sect. Panicum</taxon>
    </lineage>
</organism>
<evidence type="ECO:0000313" key="2">
    <source>
        <dbReference type="EMBL" id="PVH62936.1"/>
    </source>
</evidence>
<feature type="region of interest" description="Disordered" evidence="1">
    <location>
        <begin position="1"/>
        <end position="26"/>
    </location>
</feature>
<dbReference type="Proteomes" id="UP000243499">
    <property type="component" value="Chromosome 3"/>
</dbReference>
<dbReference type="AlphaFoldDB" id="A0A2T8KL89"/>
<dbReference type="Gramene" id="PVH62936">
    <property type="protein sequence ID" value="PVH62936"/>
    <property type="gene ID" value="PAHAL_3G433700"/>
</dbReference>
<proteinExistence type="predicted"/>
<feature type="compositionally biased region" description="Basic residues" evidence="1">
    <location>
        <begin position="1"/>
        <end position="12"/>
    </location>
</feature>
<protein>
    <submittedName>
        <fullName evidence="2">Uncharacterized protein</fullName>
    </submittedName>
</protein>